<feature type="transmembrane region" description="Helical" evidence="2">
    <location>
        <begin position="460"/>
        <end position="477"/>
    </location>
</feature>
<feature type="transmembrane region" description="Helical" evidence="2">
    <location>
        <begin position="351"/>
        <end position="374"/>
    </location>
</feature>
<gene>
    <name evidence="3" type="ORF">FM104_07105</name>
</gene>
<dbReference type="RefSeq" id="WP_087130735.1">
    <property type="nucleotide sequence ID" value="NZ_FUKO01000019.1"/>
</dbReference>
<feature type="transmembrane region" description="Helical" evidence="2">
    <location>
        <begin position="896"/>
        <end position="917"/>
    </location>
</feature>
<evidence type="ECO:0000256" key="1">
    <source>
        <dbReference type="SAM" id="MobiDB-lite"/>
    </source>
</evidence>
<dbReference type="Pfam" id="PF13641">
    <property type="entry name" value="Glyco_tranf_2_3"/>
    <property type="match status" value="1"/>
</dbReference>
<dbReference type="EMBL" id="FUKO01000019">
    <property type="protein sequence ID" value="SJN30713.1"/>
    <property type="molecule type" value="Genomic_DNA"/>
</dbReference>
<keyword evidence="2" id="KW-1133">Transmembrane helix</keyword>
<feature type="transmembrane region" description="Helical" evidence="2">
    <location>
        <begin position="510"/>
        <end position="539"/>
    </location>
</feature>
<feature type="transmembrane region" description="Helical" evidence="2">
    <location>
        <begin position="428"/>
        <end position="448"/>
    </location>
</feature>
<evidence type="ECO:0000256" key="2">
    <source>
        <dbReference type="SAM" id="Phobius"/>
    </source>
</evidence>
<keyword evidence="3" id="KW-0808">Transferase</keyword>
<reference evidence="3 4" key="1">
    <citation type="submission" date="2017-02" db="EMBL/GenBank/DDBJ databases">
        <authorList>
            <person name="Peterson S.W."/>
        </authorList>
    </citation>
    <scope>NUCLEOTIDE SEQUENCE [LARGE SCALE GENOMIC DNA]</scope>
    <source>
        <strain evidence="3 4">B Mb 05.01</strain>
    </source>
</reference>
<dbReference type="SUPFAM" id="SSF53448">
    <property type="entry name" value="Nucleotide-diphospho-sugar transferases"/>
    <property type="match status" value="1"/>
</dbReference>
<evidence type="ECO:0000313" key="4">
    <source>
        <dbReference type="Proteomes" id="UP000196320"/>
    </source>
</evidence>
<feature type="transmembrane region" description="Helical" evidence="2">
    <location>
        <begin position="551"/>
        <end position="570"/>
    </location>
</feature>
<feature type="compositionally biased region" description="Polar residues" evidence="1">
    <location>
        <begin position="1010"/>
        <end position="1020"/>
    </location>
</feature>
<organism evidence="3 4">
    <name type="scientific">Microbacterium esteraromaticum</name>
    <dbReference type="NCBI Taxonomy" id="57043"/>
    <lineage>
        <taxon>Bacteria</taxon>
        <taxon>Bacillati</taxon>
        <taxon>Actinomycetota</taxon>
        <taxon>Actinomycetes</taxon>
        <taxon>Micrococcales</taxon>
        <taxon>Microbacteriaceae</taxon>
        <taxon>Microbacterium</taxon>
    </lineage>
</organism>
<feature type="transmembrane region" description="Helical" evidence="2">
    <location>
        <begin position="400"/>
        <end position="421"/>
    </location>
</feature>
<dbReference type="OrthoDB" id="3734530at2"/>
<keyword evidence="4" id="KW-1185">Reference proteome</keyword>
<dbReference type="Proteomes" id="UP000196320">
    <property type="component" value="Unassembled WGS sequence"/>
</dbReference>
<dbReference type="GO" id="GO:0016740">
    <property type="term" value="F:transferase activity"/>
    <property type="evidence" value="ECO:0007669"/>
    <property type="project" value="UniProtKB-KW"/>
</dbReference>
<dbReference type="InterPro" id="IPR029044">
    <property type="entry name" value="Nucleotide-diphossugar_trans"/>
</dbReference>
<keyword evidence="2" id="KW-0812">Transmembrane</keyword>
<name>A0A1R4JG25_9MICO</name>
<keyword evidence="2" id="KW-0472">Membrane</keyword>
<dbReference type="AlphaFoldDB" id="A0A1R4JG25"/>
<sequence length="1020" mass="106053">MPARVHAIIVARSGESASAQLARTLEALRAQSIPPAAMTVVVQGDASRIRSLPGIGHAVEAIIEARPSTSYSESVALAAPRVAEGRSVWLLAHDTVPERNTLRQLTGALERSPSAAIAAPKLVRADDDREIVSMGVSMTRFGRTVELAAEELDQGQHDSTEDALGADVRGLLIRGEAPRVLRPDTALAGADEGLDLGVRARLGGARLVLVPKARIGVRPNGPAAVPLSPVARAWATRRAQLHRRLAYAPALAVPLHWLSLLPLALWRSITHLIAKRPAEVAPEWGAALATMLRLGALARSRSAIRSFRSASWASIAALRVTREQLKQRLDDGHGSERGVVSELNFFSGGGAWAVLAALVVSVAAFVSMLAWPALGGGELLPLQQTVAALWSDTTWGLRDVGLGIIGPADPFAAVIAVLGTLWPAAPSFSLVLLWLAALPLGVLGGWFAATRITDRAGLRILGGVLWALAPTFLTALVQGRPAAVLLHLLLPWVFHSAVVAHRSWGAAGAASLLTAAALACAPSLAPAFVLLWALSLIIMLTTGRLRGAARLFWVLIPSAVMFAPLVIWQLRHGNPWALLADPGAVSILDQAGADAAGRAVIASGFPSPDRAGWEWFAGTGFSAWVSLLLAPVALLALMSALSPRWRAGFAMLATGLAGLATALAAARVVVSFADGIGVAIWPGTGLSLAWLGVAGAALVTLDTVVAAAPLRITAAFVAGVAVGVCALPALLAVNDGNTELQNGPKSTLPALVAAQAGSDSDQATLVMTALNDGSLSIDLVWGSSATLGAQSTLHSTATRPAGTDISVTAVDLLSARSFDAAQALADHSISFVLLAQTADEKDRARMMREQATTAIDQRSGFVKAGDTARGTLWRVDDALAEITIAERAQPSDGQQAISRTVALAQAIILLAALLLAIPTRASRRAARAKSRVVGRTPEESLASRSLRARNDDDELAEPPAAVSEPRAETEQNADADSPPATAEPQESAPERGTALERDTGQADTEPADTEPSSSGTEGAR</sequence>
<feature type="transmembrane region" description="Helical" evidence="2">
    <location>
        <begin position="679"/>
        <end position="701"/>
    </location>
</feature>
<proteinExistence type="predicted"/>
<evidence type="ECO:0000313" key="3">
    <source>
        <dbReference type="EMBL" id="SJN30713.1"/>
    </source>
</evidence>
<feature type="transmembrane region" description="Helical" evidence="2">
    <location>
        <begin position="615"/>
        <end position="637"/>
    </location>
</feature>
<protein>
    <submittedName>
        <fullName evidence="3">Glycosyl transferase, family 2</fullName>
    </submittedName>
</protein>
<feature type="transmembrane region" description="Helical" evidence="2">
    <location>
        <begin position="649"/>
        <end position="673"/>
    </location>
</feature>
<feature type="transmembrane region" description="Helical" evidence="2">
    <location>
        <begin position="713"/>
        <end position="733"/>
    </location>
</feature>
<feature type="region of interest" description="Disordered" evidence="1">
    <location>
        <begin position="926"/>
        <end position="1020"/>
    </location>
</feature>
<accession>A0A1R4JG25</accession>